<keyword evidence="1" id="KW-0732">Signal</keyword>
<feature type="signal peptide" evidence="1">
    <location>
        <begin position="1"/>
        <end position="18"/>
    </location>
</feature>
<evidence type="ECO:0000313" key="3">
    <source>
        <dbReference type="EMBL" id="CAE0370336.1"/>
    </source>
</evidence>
<sequence>MLRLSFLLPIALCGSTERDVTPYPSCWKVLRSCRLDKYHNCKGEEYSKHLKDIGCPPVLKSPLIPANARVLAYGTSYMRQLYREIACLHHAQRFVVDIETQAQHSLSRFMTLRLTNNATITSLSNLKEYQRSTNLQELANLIQAFGFTHALFMESHPDCFFDGKRCVPIGNTTAVADRAASFSEVLQQCQLRSIFTTFFSPMNWIHVRPWSGLYAIRQNSTQNLDACQTPLFFSSSTSHQTAERSSRTSFTAHTPSQHHNQHHEIHNLVSSSKLHHVNTIDLQAVFNKRRPCLTPSCKNDIGGHQCASGDITFAAFGILRRLFPNNYVLASSFLKRGGDSNALIHDHLLKETEHIKQEKKNFTVPPEFTHSNSKKRKSIVHQILGGGD</sequence>
<feature type="chain" id="PRO_5036393509" evidence="1">
    <location>
        <begin position="19"/>
        <end position="388"/>
    </location>
</feature>
<reference evidence="3" key="1">
    <citation type="submission" date="2021-01" db="EMBL/GenBank/DDBJ databases">
        <authorList>
            <person name="Corre E."/>
            <person name="Pelletier E."/>
            <person name="Niang G."/>
            <person name="Scheremetjew M."/>
            <person name="Finn R."/>
            <person name="Kale V."/>
            <person name="Holt S."/>
            <person name="Cochrane G."/>
            <person name="Meng A."/>
            <person name="Brown T."/>
            <person name="Cohen L."/>
        </authorList>
    </citation>
    <scope>NUCLEOTIDE SEQUENCE</scope>
    <source>
        <strain evidence="3">CCMP1510</strain>
    </source>
</reference>
<evidence type="ECO:0000256" key="1">
    <source>
        <dbReference type="SAM" id="SignalP"/>
    </source>
</evidence>
<organism evidence="3">
    <name type="scientific">Aureoumbra lagunensis</name>
    <dbReference type="NCBI Taxonomy" id="44058"/>
    <lineage>
        <taxon>Eukaryota</taxon>
        <taxon>Sar</taxon>
        <taxon>Stramenopiles</taxon>
        <taxon>Ochrophyta</taxon>
        <taxon>Pelagophyceae</taxon>
        <taxon>Pelagomonadales</taxon>
        <taxon>Aureoumbra</taxon>
    </lineage>
</organism>
<dbReference type="EMBL" id="HBIJ01016667">
    <property type="protein sequence ID" value="CAE0370334.1"/>
    <property type="molecule type" value="Transcribed_RNA"/>
</dbReference>
<evidence type="ECO:0000313" key="2">
    <source>
        <dbReference type="EMBL" id="CAE0370334.1"/>
    </source>
</evidence>
<dbReference type="EMBL" id="HBIJ01016669">
    <property type="protein sequence ID" value="CAE0370336.1"/>
    <property type="molecule type" value="Transcribed_RNA"/>
</dbReference>
<proteinExistence type="predicted"/>
<gene>
    <name evidence="2" type="ORF">ALAG00032_LOCUS11111</name>
    <name evidence="3" type="ORF">ALAG00032_LOCUS11113</name>
</gene>
<protein>
    <submittedName>
        <fullName evidence="3">Uncharacterized protein</fullName>
    </submittedName>
</protein>
<accession>A0A6S8DZZ9</accession>
<dbReference type="AlphaFoldDB" id="A0A6S8DZZ9"/>
<name>A0A6S8DZZ9_9STRA</name>